<dbReference type="InterPro" id="IPR036188">
    <property type="entry name" value="FAD/NAD-bd_sf"/>
</dbReference>
<dbReference type="EMBL" id="QGMY01000002">
    <property type="protein sequence ID" value="PWR74092.1"/>
    <property type="molecule type" value="Genomic_DNA"/>
</dbReference>
<feature type="domain" description="RsdA/BaiN/AoA(So)-like Rossmann fold-like" evidence="4">
    <location>
        <begin position="7"/>
        <end position="403"/>
    </location>
</feature>
<name>A0A2V2N1W3_9EURY</name>
<dbReference type="Pfam" id="PF22780">
    <property type="entry name" value="HI0933_like_1st"/>
    <property type="match status" value="1"/>
</dbReference>
<dbReference type="PANTHER" id="PTHR42887:SF2">
    <property type="entry name" value="OS12G0638800 PROTEIN"/>
    <property type="match status" value="1"/>
</dbReference>
<dbReference type="RefSeq" id="WP_109967371.1">
    <property type="nucleotide sequence ID" value="NZ_CP176093.1"/>
</dbReference>
<dbReference type="OrthoDB" id="11867at2157"/>
<evidence type="ECO:0000259" key="5">
    <source>
        <dbReference type="Pfam" id="PF22780"/>
    </source>
</evidence>
<keyword evidence="2" id="KW-0285">Flavoprotein</keyword>
<dbReference type="NCBIfam" id="TIGR00275">
    <property type="entry name" value="aminoacetone oxidase family FAD-binding enzyme"/>
    <property type="match status" value="1"/>
</dbReference>
<keyword evidence="3" id="KW-0274">FAD</keyword>
<evidence type="ECO:0000313" key="6">
    <source>
        <dbReference type="EMBL" id="PWR74092.1"/>
    </source>
</evidence>
<dbReference type="PRINTS" id="PR00411">
    <property type="entry name" value="PNDRDTASEI"/>
</dbReference>
<keyword evidence="7" id="KW-1185">Reference proteome</keyword>
<dbReference type="InterPro" id="IPR057661">
    <property type="entry name" value="RsdA/BaiN/AoA(So)_Rossmann"/>
</dbReference>
<dbReference type="PRINTS" id="PR00368">
    <property type="entry name" value="FADPNR"/>
</dbReference>
<accession>A0A2V2N1W3</accession>
<evidence type="ECO:0000256" key="2">
    <source>
        <dbReference type="ARBA" id="ARBA00022630"/>
    </source>
</evidence>
<evidence type="ECO:0000313" key="7">
    <source>
        <dbReference type="Proteomes" id="UP000245657"/>
    </source>
</evidence>
<dbReference type="PANTHER" id="PTHR42887">
    <property type="entry name" value="OS12G0638800 PROTEIN"/>
    <property type="match status" value="1"/>
</dbReference>
<reference evidence="6 7" key="1">
    <citation type="submission" date="2018-05" db="EMBL/GenBank/DDBJ databases">
        <title>Draft genome of Methanospirillum lacunae Ki8-1.</title>
        <authorList>
            <person name="Dueholm M.S."/>
            <person name="Nielsen P.H."/>
            <person name="Bakmann L.F."/>
            <person name="Otzen D.E."/>
        </authorList>
    </citation>
    <scope>NUCLEOTIDE SEQUENCE [LARGE SCALE GENOMIC DNA]</scope>
    <source>
        <strain evidence="6 7">Ki8-1</strain>
    </source>
</reference>
<dbReference type="AlphaFoldDB" id="A0A2V2N1W3"/>
<feature type="domain" description="RsdA/BaiN/AoA(So)-like insert" evidence="5">
    <location>
        <begin position="194"/>
        <end position="348"/>
    </location>
</feature>
<dbReference type="InterPro" id="IPR023166">
    <property type="entry name" value="BaiN-like_dom_sf"/>
</dbReference>
<dbReference type="Gene3D" id="3.50.50.60">
    <property type="entry name" value="FAD/NAD(P)-binding domain"/>
    <property type="match status" value="1"/>
</dbReference>
<sequence>MSVDISLIIVGGGPAGLFCALQAASENIDVLVLEKKRSCGNKLLISGSGQCNITHDGEIQQFLLHYGDNGSFLKPSLMNFGNQDLISFFNERGVPLEIEPGGKVFPISHKASDILDFLIHDCQKYGVRIKNSSPVTDVTYTDGRFQVTTDEDIVTSNYLVIATGGETYPATGSTGDGFTFASRLGHTVTETGSALTGIQVKDYRFSDLSGISFADLNITLFRDGKKIKTHIGDILFTHSGLSGPGILDFSRYIRPGDTLKVSFTPGIDTREMNEKLIKRISESGSKQLRTVLNGFRLPERVVRRLLELANVDPDLTGPHLTKKDRTNLVDLITACPFEVSKLGGHEEAMATRGGVNLSEVNPKTMESRIISGLFFVGEVLDIDGDTGGYNLQAAFSTAKLAGQRIHVLSEDEKH</sequence>
<dbReference type="Proteomes" id="UP000245657">
    <property type="component" value="Unassembled WGS sequence"/>
</dbReference>
<comment type="caution">
    <text evidence="6">The sequence shown here is derived from an EMBL/GenBank/DDBJ whole genome shotgun (WGS) entry which is preliminary data.</text>
</comment>
<evidence type="ECO:0000256" key="3">
    <source>
        <dbReference type="ARBA" id="ARBA00022827"/>
    </source>
</evidence>
<proteinExistence type="predicted"/>
<protein>
    <submittedName>
        <fullName evidence="6">NAD(P)/FAD-dependent oxidoreductase</fullName>
    </submittedName>
</protein>
<gene>
    <name evidence="6" type="ORF">DK846_02745</name>
</gene>
<dbReference type="SUPFAM" id="SSF160996">
    <property type="entry name" value="HI0933 insert domain-like"/>
    <property type="match status" value="1"/>
</dbReference>
<evidence type="ECO:0000259" key="4">
    <source>
        <dbReference type="Pfam" id="PF03486"/>
    </source>
</evidence>
<evidence type="ECO:0000256" key="1">
    <source>
        <dbReference type="ARBA" id="ARBA00001974"/>
    </source>
</evidence>
<dbReference type="InterPro" id="IPR055178">
    <property type="entry name" value="RsdA/BaiN/AoA(So)-like_dom"/>
</dbReference>
<dbReference type="Pfam" id="PF03486">
    <property type="entry name" value="HI0933_like"/>
    <property type="match status" value="1"/>
</dbReference>
<dbReference type="InterPro" id="IPR004792">
    <property type="entry name" value="BaiN-like"/>
</dbReference>
<dbReference type="GeneID" id="97549454"/>
<comment type="cofactor">
    <cofactor evidence="1">
        <name>FAD</name>
        <dbReference type="ChEBI" id="CHEBI:57692"/>
    </cofactor>
</comment>
<organism evidence="6 7">
    <name type="scientific">Methanospirillum lacunae</name>
    <dbReference type="NCBI Taxonomy" id="668570"/>
    <lineage>
        <taxon>Archaea</taxon>
        <taxon>Methanobacteriati</taxon>
        <taxon>Methanobacteriota</taxon>
        <taxon>Stenosarchaea group</taxon>
        <taxon>Methanomicrobia</taxon>
        <taxon>Methanomicrobiales</taxon>
        <taxon>Methanospirillaceae</taxon>
        <taxon>Methanospirillum</taxon>
    </lineage>
</organism>
<dbReference type="Gene3D" id="1.10.8.260">
    <property type="entry name" value="HI0933 insert domain-like"/>
    <property type="match status" value="1"/>
</dbReference>
<dbReference type="SUPFAM" id="SSF51905">
    <property type="entry name" value="FAD/NAD(P)-binding domain"/>
    <property type="match status" value="1"/>
</dbReference>
<dbReference type="Gene3D" id="2.40.30.10">
    <property type="entry name" value="Translation factors"/>
    <property type="match status" value="1"/>
</dbReference>